<sequence length="110" mass="11396">MKAMVEAMAAEIVRQGNEEKSRGTAVWYPSDPTNPADVRSISLDGDICLEKVARAGLAAIPKAALASGVAAAFYEVGGTADDGGWEVPSPDAALEAMLNAILKDDPTATY</sequence>
<evidence type="ECO:0000313" key="1">
    <source>
        <dbReference type="EMBL" id="RAK68802.1"/>
    </source>
</evidence>
<gene>
    <name evidence="1" type="ORF">DJ019_01965</name>
</gene>
<reference evidence="1 2" key="1">
    <citation type="submission" date="2018-05" db="EMBL/GenBank/DDBJ databases">
        <authorList>
            <person name="Lanie J.A."/>
            <person name="Ng W.-L."/>
            <person name="Kazmierczak K.M."/>
            <person name="Andrzejewski T.M."/>
            <person name="Davidsen T.M."/>
            <person name="Wayne K.J."/>
            <person name="Tettelin H."/>
            <person name="Glass J.I."/>
            <person name="Rusch D."/>
            <person name="Podicherti R."/>
            <person name="Tsui H.-C.T."/>
            <person name="Winkler M.E."/>
        </authorList>
    </citation>
    <scope>NUCLEOTIDE SEQUENCE [LARGE SCALE GENOMIC DNA]</scope>
    <source>
        <strain evidence="1 2">BUT-10</strain>
    </source>
</reference>
<protein>
    <submittedName>
        <fullName evidence="1">Uncharacterized protein</fullName>
    </submittedName>
</protein>
<accession>A0A328BN38</accession>
<proteinExistence type="predicted"/>
<organism evidence="1 2">
    <name type="scientific">Phenylobacterium kunshanense</name>
    <dbReference type="NCBI Taxonomy" id="1445034"/>
    <lineage>
        <taxon>Bacteria</taxon>
        <taxon>Pseudomonadati</taxon>
        <taxon>Pseudomonadota</taxon>
        <taxon>Alphaproteobacteria</taxon>
        <taxon>Caulobacterales</taxon>
        <taxon>Caulobacteraceae</taxon>
        <taxon>Phenylobacterium</taxon>
    </lineage>
</organism>
<dbReference type="AlphaFoldDB" id="A0A328BN38"/>
<dbReference type="EMBL" id="QFYS01000001">
    <property type="protein sequence ID" value="RAK68802.1"/>
    <property type="molecule type" value="Genomic_DNA"/>
</dbReference>
<name>A0A328BN38_9CAUL</name>
<dbReference type="Proteomes" id="UP000249524">
    <property type="component" value="Unassembled WGS sequence"/>
</dbReference>
<comment type="caution">
    <text evidence="1">The sequence shown here is derived from an EMBL/GenBank/DDBJ whole genome shotgun (WGS) entry which is preliminary data.</text>
</comment>
<keyword evidence="2" id="KW-1185">Reference proteome</keyword>
<evidence type="ECO:0000313" key="2">
    <source>
        <dbReference type="Proteomes" id="UP000249524"/>
    </source>
</evidence>
<dbReference type="RefSeq" id="WP_111274294.1">
    <property type="nucleotide sequence ID" value="NZ_QFYS01000001.1"/>
</dbReference>